<name>A0A2U7UBU6_9VIRU</name>
<proteinExistence type="predicted"/>
<evidence type="ECO:0000256" key="1">
    <source>
        <dbReference type="SAM" id="MobiDB-lite"/>
    </source>
</evidence>
<dbReference type="RefSeq" id="YP_009481803.1">
    <property type="nucleotide sequence ID" value="NC_037666.1"/>
</dbReference>
<dbReference type="GeneID" id="36842125"/>
<sequence>MWGALCPCCRLRSARGEEPPEADGAKKDRTQKRKKGPWEVMSMMATTKQMGDSDGCARDAGATDVKAATGARGVQSGRPRTPVALSPLPPPPPRRPITQVWDFATSTVAALSDCRVPQPAASSEGSAADRARQWWASNRNGIDPIHGAAVYAYTREYFDAAEADGRSRLAAAVMEGHHARCK</sequence>
<dbReference type="KEGG" id="vg:36842125"/>
<organism evidence="2">
    <name type="scientific">Pandoravirus neocaledonia</name>
    <dbReference type="NCBI Taxonomy" id="2107708"/>
    <lineage>
        <taxon>Viruses</taxon>
        <taxon>Pandoravirus</taxon>
    </lineage>
</organism>
<protein>
    <submittedName>
        <fullName evidence="2">Uncharacterized protein</fullName>
    </submittedName>
</protein>
<gene>
    <name evidence="2" type="ORF">pneo_cds_193</name>
</gene>
<feature type="region of interest" description="Disordered" evidence="1">
    <location>
        <begin position="12"/>
        <end position="96"/>
    </location>
</feature>
<dbReference type="Proteomes" id="UP000249287">
    <property type="component" value="Segment"/>
</dbReference>
<dbReference type="EMBL" id="MG011690">
    <property type="protein sequence ID" value="AVK75800.1"/>
    <property type="molecule type" value="Genomic_DNA"/>
</dbReference>
<evidence type="ECO:0000313" key="2">
    <source>
        <dbReference type="EMBL" id="AVK75800.1"/>
    </source>
</evidence>
<accession>A0A2U7UBU6</accession>
<feature type="compositionally biased region" description="Basic and acidic residues" evidence="1">
    <location>
        <begin position="14"/>
        <end position="28"/>
    </location>
</feature>
<reference evidence="2" key="1">
    <citation type="journal article" date="2018" name="Nat. Commun.">
        <title>Diversity and evolution of the emerging Pandoraviridae family.</title>
        <authorList>
            <person name="Legendre M."/>
            <person name="Fabre E."/>
            <person name="Poirot O."/>
            <person name="Jeudy S."/>
            <person name="Lartigue A."/>
            <person name="Alempic J.M."/>
            <person name="Beucher L."/>
            <person name="Philippe N."/>
            <person name="Bertaux L."/>
            <person name="Christo-Foroux E."/>
            <person name="Labadie K."/>
            <person name="Coute Y."/>
            <person name="Abergel C."/>
            <person name="Claverie J.M."/>
        </authorList>
    </citation>
    <scope>NUCLEOTIDE SEQUENCE [LARGE SCALE GENOMIC DNA]</scope>
    <source>
        <strain evidence="2">Neocaledonia</strain>
    </source>
</reference>